<dbReference type="RefSeq" id="XP_026079123.1">
    <property type="nucleotide sequence ID" value="XM_026223338.1"/>
</dbReference>
<dbReference type="InterPro" id="IPR026081">
    <property type="entry name" value="DISC1"/>
</dbReference>
<accession>A0A6P6L3J6</accession>
<dbReference type="KEGG" id="caua:113056578"/>
<feature type="compositionally biased region" description="Polar residues" evidence="2">
    <location>
        <begin position="360"/>
        <end position="373"/>
    </location>
</feature>
<feature type="region of interest" description="Disordered" evidence="2">
    <location>
        <begin position="496"/>
        <end position="515"/>
    </location>
</feature>
<feature type="region of interest" description="Disordered" evidence="2">
    <location>
        <begin position="360"/>
        <end position="406"/>
    </location>
</feature>
<sequence>MMFAGMIRVENNSITHKSATDSRCHRCAVRTGAVSPPAAAGCHRRRSFRRPGYMRLEPLNQSRDSDHVSDSPTTENTQKRALKLPSSPSERWLGEVFKRDNGQESSQTHHLGDAKENSPVPSRNDFKSSFSFIQQSLETRDLLDVSTNKSVSKLSEWDRRKSETSHSAASEPHTALVVNHLSQSEISTVPTSQSEISTVPTSKSEISTVPTRQSEISTVPIRQTEISTVPTSQSEISTIPTSQSEISTVPTSKSEISTVPTSQSEISTVPTSKSEISTVPTSQSEISTVPTSKSEISTVPTSKSEISNVPTSQSEHEVFSLSNSPGSIGQQKSLLLARELWLADLDVQISSFTTSYAKESVQDSDSGSLDTEVTSSFSIDSSDSTSASSVTSGYDSTTSSSDHSRDARIKKCEDVLQDCLQNNRTNTKIESVMKKLQKLQHKAVLDDDYDTAEHFGKKLEELRRERATLKPGFPSRHPEVSGFLERLRAAVHRTDCRRNGEPSPDQGSSSSQSRFLTREKLLEEKHRIQKEMCDLQRRLQELQERSRAVEEQLEPVLGGWDPAQLRLMARALEDMISSEHRVSPPAEIIRLQEQERALRSSIKEATAKVVMSQRLGSSVLHEAKLAALSGNDLSSAKELKAEIRSAYDERDRLERKLKTVSTGSGRDLSHMKEQHNQIKLEIQEREAQYERSLKENTLKYIELLEDRLHSCGSPALEHIWEADLEACHLLLKGLDQRTSSISELEDLTFIPGSGSDVLPFTKEEADCAMLTALGGRWCPEADLQHSEFTKKLEEFLFCLEDASPEDLCGETTELAERCELISERLHYLEEQLQTAIEQHDEDLTLSLEKEVQEVKAALQTMMSQLKEEEEEEKYCDVEEEEHYFSDSWEI</sequence>
<dbReference type="PANTHER" id="PTHR14332">
    <property type="entry name" value="DISRUPTED IN SCHIZOPHRENIA 1 PROTEIN"/>
    <property type="match status" value="1"/>
</dbReference>
<dbReference type="Gene3D" id="3.80.10.10">
    <property type="entry name" value="Ribonuclease Inhibitor"/>
    <property type="match status" value="1"/>
</dbReference>
<dbReference type="GO" id="GO:0045111">
    <property type="term" value="C:intermediate filament cytoskeleton"/>
    <property type="evidence" value="ECO:0007669"/>
    <property type="project" value="TreeGrafter"/>
</dbReference>
<feature type="region of interest" description="Disordered" evidence="2">
    <location>
        <begin position="186"/>
        <end position="311"/>
    </location>
</feature>
<evidence type="ECO:0000256" key="1">
    <source>
        <dbReference type="SAM" id="Coils"/>
    </source>
</evidence>
<evidence type="ECO:0000256" key="2">
    <source>
        <dbReference type="SAM" id="MobiDB-lite"/>
    </source>
</evidence>
<dbReference type="Proteomes" id="UP000515129">
    <property type="component" value="Chromosome 38"/>
</dbReference>
<dbReference type="GO" id="GO:0005874">
    <property type="term" value="C:microtubule"/>
    <property type="evidence" value="ECO:0007669"/>
    <property type="project" value="TreeGrafter"/>
</dbReference>
<feature type="compositionally biased region" description="Low complexity" evidence="2">
    <location>
        <begin position="374"/>
        <end position="401"/>
    </location>
</feature>
<feature type="region of interest" description="Disordered" evidence="2">
    <location>
        <begin position="148"/>
        <end position="171"/>
    </location>
</feature>
<dbReference type="PANTHER" id="PTHR14332:SF3">
    <property type="entry name" value="DISRUPTED IN SCHIZOPHRENIA 1 PROTEIN"/>
    <property type="match status" value="1"/>
</dbReference>
<feature type="region of interest" description="Disordered" evidence="2">
    <location>
        <begin position="52"/>
        <end position="126"/>
    </location>
</feature>
<dbReference type="GO" id="GO:0060271">
    <property type="term" value="P:cilium assembly"/>
    <property type="evidence" value="ECO:0007669"/>
    <property type="project" value="TreeGrafter"/>
</dbReference>
<dbReference type="OrthoDB" id="9836442at2759"/>
<dbReference type="GeneID" id="113056578"/>
<feature type="coiled-coil region" evidence="1">
    <location>
        <begin position="636"/>
        <end position="695"/>
    </location>
</feature>
<feature type="coiled-coil region" evidence="1">
    <location>
        <begin position="525"/>
        <end position="552"/>
    </location>
</feature>
<dbReference type="AlphaFoldDB" id="A0A6P6L3J6"/>
<evidence type="ECO:0000313" key="3">
    <source>
        <dbReference type="Proteomes" id="UP000515129"/>
    </source>
</evidence>
<name>A0A6P6L3J6_CARAU</name>
<proteinExistence type="predicted"/>
<reference evidence="4" key="1">
    <citation type="submission" date="2025-08" db="UniProtKB">
        <authorList>
            <consortium name="RefSeq"/>
        </authorList>
    </citation>
    <scope>IDENTIFICATION</scope>
    <source>
        <strain evidence="4">Wakin</strain>
        <tissue evidence="4">Muscle</tissue>
    </source>
</reference>
<protein>
    <submittedName>
        <fullName evidence="4">Disrupted in schizophrenia 1 protein-like isoform X1</fullName>
    </submittedName>
</protein>
<gene>
    <name evidence="4" type="primary">LOC113056578</name>
</gene>
<keyword evidence="1" id="KW-0175">Coiled coil</keyword>
<feature type="compositionally biased region" description="Basic and acidic residues" evidence="2">
    <location>
        <begin position="155"/>
        <end position="164"/>
    </location>
</feature>
<feature type="compositionally biased region" description="Basic and acidic residues" evidence="2">
    <location>
        <begin position="92"/>
        <end position="102"/>
    </location>
</feature>
<dbReference type="GO" id="GO:0005815">
    <property type="term" value="C:microtubule organizing center"/>
    <property type="evidence" value="ECO:0007669"/>
    <property type="project" value="TreeGrafter"/>
</dbReference>
<dbReference type="InterPro" id="IPR032675">
    <property type="entry name" value="LRR_dom_sf"/>
</dbReference>
<evidence type="ECO:0000313" key="4">
    <source>
        <dbReference type="RefSeq" id="XP_026079123.1"/>
    </source>
</evidence>
<keyword evidence="3" id="KW-1185">Reference proteome</keyword>
<dbReference type="GO" id="GO:0001764">
    <property type="term" value="P:neuron migration"/>
    <property type="evidence" value="ECO:0007669"/>
    <property type="project" value="TreeGrafter"/>
</dbReference>
<feature type="compositionally biased region" description="Low complexity" evidence="2">
    <location>
        <begin position="502"/>
        <end position="513"/>
    </location>
</feature>
<organism evidence="3 4">
    <name type="scientific">Carassius auratus</name>
    <name type="common">Goldfish</name>
    <dbReference type="NCBI Taxonomy" id="7957"/>
    <lineage>
        <taxon>Eukaryota</taxon>
        <taxon>Metazoa</taxon>
        <taxon>Chordata</taxon>
        <taxon>Craniata</taxon>
        <taxon>Vertebrata</taxon>
        <taxon>Euteleostomi</taxon>
        <taxon>Actinopterygii</taxon>
        <taxon>Neopterygii</taxon>
        <taxon>Teleostei</taxon>
        <taxon>Ostariophysi</taxon>
        <taxon>Cypriniformes</taxon>
        <taxon>Cyprinidae</taxon>
        <taxon>Cyprininae</taxon>
        <taxon>Carassius</taxon>
    </lineage>
</organism>